<evidence type="ECO:0000313" key="3">
    <source>
        <dbReference type="EMBL" id="CAF4828821.1"/>
    </source>
</evidence>
<evidence type="ECO:0000313" key="2">
    <source>
        <dbReference type="EMBL" id="CAF4565292.1"/>
    </source>
</evidence>
<feature type="non-terminal residue" evidence="4">
    <location>
        <position position="66"/>
    </location>
</feature>
<evidence type="ECO:0008006" key="6">
    <source>
        <dbReference type="Google" id="ProtNLM"/>
    </source>
</evidence>
<dbReference type="Proteomes" id="UP000681967">
    <property type="component" value="Unassembled WGS sequence"/>
</dbReference>
<evidence type="ECO:0000313" key="4">
    <source>
        <dbReference type="EMBL" id="CAF4838377.1"/>
    </source>
</evidence>
<evidence type="ECO:0000313" key="1">
    <source>
        <dbReference type="EMBL" id="CAF4468019.1"/>
    </source>
</evidence>
<accession>A0A8S3BNW9</accession>
<dbReference type="Pfam" id="PF13424">
    <property type="entry name" value="TPR_12"/>
    <property type="match status" value="1"/>
</dbReference>
<dbReference type="EMBL" id="CAJOBJ010159024">
    <property type="protein sequence ID" value="CAF4838377.1"/>
    <property type="molecule type" value="Genomic_DNA"/>
</dbReference>
<organism evidence="4 5">
    <name type="scientific">Rotaria magnacalcarata</name>
    <dbReference type="NCBI Taxonomy" id="392030"/>
    <lineage>
        <taxon>Eukaryota</taxon>
        <taxon>Metazoa</taxon>
        <taxon>Spiralia</taxon>
        <taxon>Gnathifera</taxon>
        <taxon>Rotifera</taxon>
        <taxon>Eurotatoria</taxon>
        <taxon>Bdelloidea</taxon>
        <taxon>Philodinida</taxon>
        <taxon>Philodinidae</taxon>
        <taxon>Rotaria</taxon>
    </lineage>
</organism>
<dbReference type="SUPFAM" id="SSF48452">
    <property type="entry name" value="TPR-like"/>
    <property type="match status" value="1"/>
</dbReference>
<dbReference type="EMBL" id="CAJOBH010091038">
    <property type="protein sequence ID" value="CAF4565292.1"/>
    <property type="molecule type" value="Genomic_DNA"/>
</dbReference>
<name>A0A8S3BNW9_9BILA</name>
<dbReference type="InterPro" id="IPR011990">
    <property type="entry name" value="TPR-like_helical_dom_sf"/>
</dbReference>
<dbReference type="EMBL" id="CAJOBH010070146">
    <property type="protein sequence ID" value="CAF4468019.1"/>
    <property type="molecule type" value="Genomic_DNA"/>
</dbReference>
<reference evidence="4" key="1">
    <citation type="submission" date="2021-02" db="EMBL/GenBank/DDBJ databases">
        <authorList>
            <person name="Nowell W R."/>
        </authorList>
    </citation>
    <scope>NUCLEOTIDE SEQUENCE</scope>
</reference>
<proteinExistence type="predicted"/>
<dbReference type="Proteomes" id="UP000681720">
    <property type="component" value="Unassembled WGS sequence"/>
</dbReference>
<dbReference type="AlphaFoldDB" id="A0A8S3BNW9"/>
<comment type="caution">
    <text evidence="4">The sequence shown here is derived from an EMBL/GenBank/DDBJ whole genome shotgun (WGS) entry which is preliminary data.</text>
</comment>
<sequence length="66" mass="7904">MNLTIIVGRLLCSLGEYEKSKRYFQQLFNDANDEDRAWIEFNIGRVLALNKESNEARIYYNHAYER</sequence>
<gene>
    <name evidence="1" type="ORF">BYL167_LOCUS34525</name>
    <name evidence="2" type="ORF">BYL167_LOCUS38678</name>
    <name evidence="4" type="ORF">GIL414_LOCUS48795</name>
    <name evidence="3" type="ORF">SMN809_LOCUS48382</name>
</gene>
<protein>
    <recommendedName>
        <fullName evidence="6">Tetratricopeptide repeat protein</fullName>
    </recommendedName>
</protein>
<dbReference type="EMBL" id="CAJOBI010155284">
    <property type="protein sequence ID" value="CAF4828821.1"/>
    <property type="molecule type" value="Genomic_DNA"/>
</dbReference>
<evidence type="ECO:0000313" key="5">
    <source>
        <dbReference type="Proteomes" id="UP000681720"/>
    </source>
</evidence>
<dbReference type="Proteomes" id="UP000676336">
    <property type="component" value="Unassembled WGS sequence"/>
</dbReference>
<dbReference type="Gene3D" id="1.25.40.10">
    <property type="entry name" value="Tetratricopeptide repeat domain"/>
    <property type="match status" value="1"/>
</dbReference>